<keyword evidence="3" id="KW-0820">tRNA-binding</keyword>
<keyword evidence="6" id="KW-0548">Nucleotidyltransferase</keyword>
<dbReference type="GO" id="GO:0046872">
    <property type="term" value="F:metal ion binding"/>
    <property type="evidence" value="ECO:0007669"/>
    <property type="project" value="UniProtKB-KW"/>
</dbReference>
<dbReference type="GO" id="GO:0008033">
    <property type="term" value="P:tRNA processing"/>
    <property type="evidence" value="ECO:0007669"/>
    <property type="project" value="UniProtKB-KW"/>
</dbReference>
<dbReference type="Pfam" id="PF01743">
    <property type="entry name" value="PolyA_pol"/>
    <property type="match status" value="2"/>
</dbReference>
<dbReference type="NCBIfam" id="TIGR00277">
    <property type="entry name" value="HDIG"/>
    <property type="match status" value="1"/>
</dbReference>
<dbReference type="GO" id="GO:0016779">
    <property type="term" value="F:nucleotidyltransferase activity"/>
    <property type="evidence" value="ECO:0007669"/>
    <property type="project" value="UniProtKB-KW"/>
</dbReference>
<comment type="caution">
    <text evidence="15">The sequence shown here is derived from an EMBL/GenBank/DDBJ whole genome shotgun (WGS) entry which is preliminary data.</text>
</comment>
<keyword evidence="4 11" id="KW-0808">Transferase</keyword>
<dbReference type="CDD" id="cd05398">
    <property type="entry name" value="NT_ClassII-CCAase"/>
    <property type="match status" value="1"/>
</dbReference>
<dbReference type="Pfam" id="PF12627">
    <property type="entry name" value="PolyA_pol_RNAbd"/>
    <property type="match status" value="1"/>
</dbReference>
<keyword evidence="7" id="KW-0479">Metal-binding</keyword>
<dbReference type="GO" id="GO:0000166">
    <property type="term" value="F:nucleotide binding"/>
    <property type="evidence" value="ECO:0007669"/>
    <property type="project" value="UniProtKB-KW"/>
</dbReference>
<evidence type="ECO:0000313" key="15">
    <source>
        <dbReference type="EMBL" id="OYD13708.1"/>
    </source>
</evidence>
<accession>A0A235BN02</accession>
<evidence type="ECO:0000259" key="13">
    <source>
        <dbReference type="Pfam" id="PF01966"/>
    </source>
</evidence>
<evidence type="ECO:0000256" key="10">
    <source>
        <dbReference type="ARBA" id="ARBA00022884"/>
    </source>
</evidence>
<feature type="domain" description="HD" evidence="13">
    <location>
        <begin position="232"/>
        <end position="361"/>
    </location>
</feature>
<evidence type="ECO:0000256" key="6">
    <source>
        <dbReference type="ARBA" id="ARBA00022695"/>
    </source>
</evidence>
<evidence type="ECO:0000259" key="14">
    <source>
        <dbReference type="Pfam" id="PF12627"/>
    </source>
</evidence>
<keyword evidence="8" id="KW-0547">Nucleotide-binding</keyword>
<evidence type="ECO:0000256" key="5">
    <source>
        <dbReference type="ARBA" id="ARBA00022694"/>
    </source>
</evidence>
<dbReference type="InterPro" id="IPR006674">
    <property type="entry name" value="HD_domain"/>
</dbReference>
<dbReference type="CDD" id="cd00077">
    <property type="entry name" value="HDc"/>
    <property type="match status" value="1"/>
</dbReference>
<dbReference type="EMBL" id="NOZQ01000222">
    <property type="protein sequence ID" value="OYD13708.1"/>
    <property type="molecule type" value="Genomic_DNA"/>
</dbReference>
<evidence type="ECO:0000256" key="11">
    <source>
        <dbReference type="RuleBase" id="RU003953"/>
    </source>
</evidence>
<evidence type="ECO:0000256" key="1">
    <source>
        <dbReference type="ARBA" id="ARBA00001946"/>
    </source>
</evidence>
<dbReference type="InterPro" id="IPR003607">
    <property type="entry name" value="HD/PDEase_dom"/>
</dbReference>
<evidence type="ECO:0008006" key="17">
    <source>
        <dbReference type="Google" id="ProtNLM"/>
    </source>
</evidence>
<dbReference type="PANTHER" id="PTHR47545">
    <property type="entry name" value="MULTIFUNCTIONAL CCA PROTEIN"/>
    <property type="match status" value="1"/>
</dbReference>
<feature type="domain" description="Poly A polymerase head" evidence="12">
    <location>
        <begin position="23"/>
        <end position="64"/>
    </location>
</feature>
<dbReference type="SUPFAM" id="SSF81891">
    <property type="entry name" value="Poly A polymerase C-terminal region-like"/>
    <property type="match status" value="1"/>
</dbReference>
<evidence type="ECO:0000256" key="2">
    <source>
        <dbReference type="ARBA" id="ARBA00007265"/>
    </source>
</evidence>
<dbReference type="InterPro" id="IPR006675">
    <property type="entry name" value="HDIG_dom"/>
</dbReference>
<sequence>MNMADNIRDVISSLSDFYGERAVYLVGGTIRDLLLGREVKDFDVFVVGSGIELARQFQGRSGGRFIMLDEGRDEARVVLGGLVIDFNGGFDIEGDLARRDFTINSMAVRLPSSRIIDPFGGRTDLRRGIVRATREQNLGDDALRILRAFRFKSLYGFSIERKTRYAVAKFAHLLKDIAKERIKTELFLILGAENSWCTLKEMADMCVLFEIIPGFSSLRGVPQNKPYGDLVHHSINTVRAFEELDLDLLPHPEIFVEYCRENGAVLKLSCLLHDIGKPRTYGFTRGRMHFYGHEKVGVDIVKRGMRLSNEELSAIANLIRYHMRPHLLASDAHYTRRAVVRLVSACGEDTPGLLLLVLSDALSSAGFIGDGLRRVVEDAMEVMTKKGEMRERLVTGDDLIALGLTPGPIFGEILSMVEEERALGELRSKEEAISYVKRRWLAQ</sequence>
<feature type="domain" description="tRNA nucleotidyltransferase/poly(A) polymerase RNA and SrmB- binding" evidence="14">
    <location>
        <begin position="156"/>
        <end position="215"/>
    </location>
</feature>
<dbReference type="InterPro" id="IPR050124">
    <property type="entry name" value="tRNA_CCA-adding_enzyme"/>
</dbReference>
<evidence type="ECO:0000259" key="12">
    <source>
        <dbReference type="Pfam" id="PF01743"/>
    </source>
</evidence>
<keyword evidence="9" id="KW-0460">Magnesium</keyword>
<evidence type="ECO:0000256" key="9">
    <source>
        <dbReference type="ARBA" id="ARBA00022842"/>
    </source>
</evidence>
<protein>
    <recommendedName>
        <fullName evidence="17">HD domain-containing protein</fullName>
    </recommendedName>
</protein>
<comment type="cofactor">
    <cofactor evidence="1">
        <name>Mg(2+)</name>
        <dbReference type="ChEBI" id="CHEBI:18420"/>
    </cofactor>
</comment>
<evidence type="ECO:0000313" key="16">
    <source>
        <dbReference type="Proteomes" id="UP000215215"/>
    </source>
</evidence>
<dbReference type="InterPro" id="IPR043519">
    <property type="entry name" value="NT_sf"/>
</dbReference>
<dbReference type="PANTHER" id="PTHR47545:SF2">
    <property type="entry name" value="CC-ADDING TRNA NUCLEOTIDYLTRANSFERASE"/>
    <property type="match status" value="1"/>
</dbReference>
<keyword evidence="10 11" id="KW-0694">RNA-binding</keyword>
<dbReference type="InterPro" id="IPR032828">
    <property type="entry name" value="PolyA_RNA-bd"/>
</dbReference>
<dbReference type="Pfam" id="PF01966">
    <property type="entry name" value="HD"/>
    <property type="match status" value="1"/>
</dbReference>
<organism evidence="15 16">
    <name type="scientific">candidate division WOR-3 bacterium JGI_Cruoil_03_44_89</name>
    <dbReference type="NCBI Taxonomy" id="1973748"/>
    <lineage>
        <taxon>Bacteria</taxon>
        <taxon>Bacteria division WOR-3</taxon>
    </lineage>
</organism>
<dbReference type="Gene3D" id="3.30.460.10">
    <property type="entry name" value="Beta Polymerase, domain 2"/>
    <property type="match status" value="1"/>
</dbReference>
<dbReference type="Gene3D" id="1.10.3090.10">
    <property type="entry name" value="cca-adding enzyme, domain 2"/>
    <property type="match status" value="1"/>
</dbReference>
<proteinExistence type="inferred from homology"/>
<name>A0A235BN02_UNCW3</name>
<dbReference type="InterPro" id="IPR002646">
    <property type="entry name" value="PolA_pol_head_dom"/>
</dbReference>
<reference evidence="15 16" key="1">
    <citation type="submission" date="2017-07" db="EMBL/GenBank/DDBJ databases">
        <title>Recovery of genomes from metagenomes via a dereplication, aggregation, and scoring strategy.</title>
        <authorList>
            <person name="Sieber C.M."/>
            <person name="Probst A.J."/>
            <person name="Sharrar A."/>
            <person name="Thomas B.C."/>
            <person name="Hess M."/>
            <person name="Tringe S.G."/>
            <person name="Banfield J.F."/>
        </authorList>
    </citation>
    <scope>NUCLEOTIDE SEQUENCE [LARGE SCALE GENOMIC DNA]</scope>
    <source>
        <strain evidence="15">JGI_Cruoil_03_44_89</strain>
    </source>
</reference>
<keyword evidence="5" id="KW-0819">tRNA processing</keyword>
<dbReference type="SUPFAM" id="SSF81301">
    <property type="entry name" value="Nucleotidyltransferase"/>
    <property type="match status" value="1"/>
</dbReference>
<evidence type="ECO:0000256" key="4">
    <source>
        <dbReference type="ARBA" id="ARBA00022679"/>
    </source>
</evidence>
<evidence type="ECO:0000256" key="8">
    <source>
        <dbReference type="ARBA" id="ARBA00022741"/>
    </source>
</evidence>
<gene>
    <name evidence="15" type="ORF">CH333_10300</name>
</gene>
<feature type="domain" description="Poly A polymerase head" evidence="12">
    <location>
        <begin position="91"/>
        <end position="131"/>
    </location>
</feature>
<comment type="similarity">
    <text evidence="2 11">Belongs to the tRNA nucleotidyltransferase/poly(A) polymerase family.</text>
</comment>
<dbReference type="Proteomes" id="UP000215215">
    <property type="component" value="Unassembled WGS sequence"/>
</dbReference>
<dbReference type="GO" id="GO:0000049">
    <property type="term" value="F:tRNA binding"/>
    <property type="evidence" value="ECO:0007669"/>
    <property type="project" value="UniProtKB-KW"/>
</dbReference>
<dbReference type="AlphaFoldDB" id="A0A235BN02"/>
<evidence type="ECO:0000256" key="7">
    <source>
        <dbReference type="ARBA" id="ARBA00022723"/>
    </source>
</evidence>
<evidence type="ECO:0000256" key="3">
    <source>
        <dbReference type="ARBA" id="ARBA00022555"/>
    </source>
</evidence>